<evidence type="ECO:0000256" key="3">
    <source>
        <dbReference type="ARBA" id="ARBA00022448"/>
    </source>
</evidence>
<evidence type="ECO:0000256" key="1">
    <source>
        <dbReference type="ARBA" id="ARBA00004127"/>
    </source>
</evidence>
<reference evidence="9 10" key="1">
    <citation type="submission" date="2020-03" db="EMBL/GenBank/DDBJ databases">
        <title>Draft Genome Sequence of Cudoniella acicularis.</title>
        <authorList>
            <person name="Buettner E."/>
            <person name="Kellner H."/>
        </authorList>
    </citation>
    <scope>NUCLEOTIDE SEQUENCE [LARGE SCALE GENOMIC DNA]</scope>
    <source>
        <strain evidence="9 10">DSM 108380</strain>
    </source>
</reference>
<evidence type="ECO:0000313" key="9">
    <source>
        <dbReference type="EMBL" id="KAF4625485.1"/>
    </source>
</evidence>
<gene>
    <name evidence="9" type="ORF">G7Y89_g12683</name>
</gene>
<dbReference type="GO" id="GO:0015099">
    <property type="term" value="F:nickel cation transmembrane transporter activity"/>
    <property type="evidence" value="ECO:0007669"/>
    <property type="project" value="UniProtKB-UniRule"/>
</dbReference>
<evidence type="ECO:0000256" key="7">
    <source>
        <dbReference type="ARBA" id="ARBA00023136"/>
    </source>
</evidence>
<evidence type="ECO:0000256" key="4">
    <source>
        <dbReference type="ARBA" id="ARBA00022596"/>
    </source>
</evidence>
<comment type="caution">
    <text evidence="9">The sequence shown here is derived from an EMBL/GenBank/DDBJ whole genome shotgun (WGS) entry which is preliminary data.</text>
</comment>
<protein>
    <recommendedName>
        <fullName evidence="8">Nickel/cobalt efflux system</fullName>
    </recommendedName>
</protein>
<evidence type="ECO:0000256" key="6">
    <source>
        <dbReference type="ARBA" id="ARBA00022989"/>
    </source>
</evidence>
<dbReference type="PANTHER" id="PTHR31611">
    <property type="entry name" value="HIGH-AFFINITY NICKEL TRANSPORT PROTEIN NIC1"/>
    <property type="match status" value="1"/>
</dbReference>
<sequence>MSTTATHTLNAPRGQLAQPASQIHFRAFTKYLSLPAIQAIGSLAIVNILVWIAVAIVLRYHPLLSSTAVLSYTFGLRHALDADHISVIDLMTRRLIASGTRPVTVGMFFSLGHSTIVVITCIVVAATSGALEKRFDGFQRVGNIVGTAVSAGVLILLGIINAWILVTLVIRLRGILKGEIQEDAAASDVDGGFKIETGGVMVRLLNKVFKVVDRPWKMYFVGVLFGLGFDTSSEIAIIGIASIQGAQGTNIWLILLFPLLFTAGMCLIDTTDGALMMTLYTSTSLARDTIAILYYSIVLTAITVMVAICIGTIQLLSLVAGVANPSGKFWDGVGAVGDHFDIIGGSICGSFIFFGVLSVLLYRPWRQRVDRKRSRVTIEGDELQEVDRKTDDEKRVGVVEESQEIPL</sequence>
<feature type="transmembrane region" description="Helical" evidence="8">
    <location>
        <begin position="249"/>
        <end position="268"/>
    </location>
</feature>
<keyword evidence="3 8" id="KW-0813">Transport</keyword>
<dbReference type="InterPro" id="IPR004688">
    <property type="entry name" value="Ni/Co_transpt"/>
</dbReference>
<proteinExistence type="inferred from homology"/>
<feature type="transmembrane region" description="Helical" evidence="8">
    <location>
        <begin position="148"/>
        <end position="170"/>
    </location>
</feature>
<dbReference type="InterPro" id="IPR011541">
    <property type="entry name" value="Ni/Co_transpt_high_affinity"/>
</dbReference>
<feature type="transmembrane region" description="Helical" evidence="8">
    <location>
        <begin position="219"/>
        <end position="243"/>
    </location>
</feature>
<keyword evidence="5 8" id="KW-0812">Transmembrane</keyword>
<dbReference type="Pfam" id="PF03824">
    <property type="entry name" value="NicO"/>
    <property type="match status" value="1"/>
</dbReference>
<feature type="transmembrane region" description="Helical" evidence="8">
    <location>
        <begin position="342"/>
        <end position="362"/>
    </location>
</feature>
<evidence type="ECO:0000256" key="2">
    <source>
        <dbReference type="ARBA" id="ARBA00010892"/>
    </source>
</evidence>
<feature type="transmembrane region" description="Helical" evidence="8">
    <location>
        <begin position="289"/>
        <end position="322"/>
    </location>
</feature>
<name>A0A8H4VYX8_9HELO</name>
<comment type="subcellular location">
    <subcellularLocation>
        <location evidence="8">Cell membrane</location>
        <topology evidence="8">Multi-pass membrane protein</topology>
    </subcellularLocation>
    <subcellularLocation>
        <location evidence="1">Endomembrane system</location>
        <topology evidence="1">Multi-pass membrane protein</topology>
    </subcellularLocation>
</comment>
<comment type="similarity">
    <text evidence="2 8">Belongs to the NiCoT transporter (TC 2.A.52) family.</text>
</comment>
<feature type="transmembrane region" description="Helical" evidence="8">
    <location>
        <begin position="36"/>
        <end position="58"/>
    </location>
</feature>
<keyword evidence="7 8" id="KW-0472">Membrane</keyword>
<evidence type="ECO:0000313" key="10">
    <source>
        <dbReference type="Proteomes" id="UP000566819"/>
    </source>
</evidence>
<evidence type="ECO:0000256" key="8">
    <source>
        <dbReference type="RuleBase" id="RU362101"/>
    </source>
</evidence>
<dbReference type="Proteomes" id="UP000566819">
    <property type="component" value="Unassembled WGS sequence"/>
</dbReference>
<dbReference type="EMBL" id="JAAMPI010001367">
    <property type="protein sequence ID" value="KAF4625485.1"/>
    <property type="molecule type" value="Genomic_DNA"/>
</dbReference>
<keyword evidence="4" id="KW-0533">Nickel</keyword>
<dbReference type="GO" id="GO:0005886">
    <property type="term" value="C:plasma membrane"/>
    <property type="evidence" value="ECO:0007669"/>
    <property type="project" value="UniProtKB-SubCell"/>
</dbReference>
<accession>A0A8H4VYX8</accession>
<dbReference type="GO" id="GO:0012505">
    <property type="term" value="C:endomembrane system"/>
    <property type="evidence" value="ECO:0007669"/>
    <property type="project" value="UniProtKB-SubCell"/>
</dbReference>
<evidence type="ECO:0000256" key="5">
    <source>
        <dbReference type="ARBA" id="ARBA00022692"/>
    </source>
</evidence>
<feature type="transmembrane region" description="Helical" evidence="8">
    <location>
        <begin position="103"/>
        <end position="128"/>
    </location>
</feature>
<organism evidence="9 10">
    <name type="scientific">Cudoniella acicularis</name>
    <dbReference type="NCBI Taxonomy" id="354080"/>
    <lineage>
        <taxon>Eukaryota</taxon>
        <taxon>Fungi</taxon>
        <taxon>Dikarya</taxon>
        <taxon>Ascomycota</taxon>
        <taxon>Pezizomycotina</taxon>
        <taxon>Leotiomycetes</taxon>
        <taxon>Helotiales</taxon>
        <taxon>Tricladiaceae</taxon>
        <taxon>Cudoniella</taxon>
    </lineage>
</organism>
<dbReference type="AlphaFoldDB" id="A0A8H4VYX8"/>
<keyword evidence="10" id="KW-1185">Reference proteome</keyword>
<dbReference type="OrthoDB" id="5197598at2759"/>
<keyword evidence="6 8" id="KW-1133">Transmembrane helix</keyword>
<dbReference type="PANTHER" id="PTHR31611:SF0">
    <property type="entry name" value="HIGH-AFFINITY NICKEL TRANSPORT PROTEIN NIC1"/>
    <property type="match status" value="1"/>
</dbReference>